<dbReference type="GO" id="GO:0007165">
    <property type="term" value="P:signal transduction"/>
    <property type="evidence" value="ECO:0007669"/>
    <property type="project" value="TreeGrafter"/>
</dbReference>
<keyword evidence="4" id="KW-1185">Reference proteome</keyword>
<reference evidence="3" key="2">
    <citation type="submission" date="2020-09" db="EMBL/GenBank/DDBJ databases">
        <authorList>
            <person name="Sun Q."/>
            <person name="Zhou Y."/>
        </authorList>
    </citation>
    <scope>NUCLEOTIDE SEQUENCE</scope>
    <source>
        <strain evidence="3">CGMCC 1.15425</strain>
    </source>
</reference>
<evidence type="ECO:0000313" key="4">
    <source>
        <dbReference type="Proteomes" id="UP000627715"/>
    </source>
</evidence>
<accession>A0A917GUF8</accession>
<reference evidence="3" key="1">
    <citation type="journal article" date="2014" name="Int. J. Syst. Evol. Microbiol.">
        <title>Complete genome sequence of Corynebacterium casei LMG S-19264T (=DSM 44701T), isolated from a smear-ripened cheese.</title>
        <authorList>
            <consortium name="US DOE Joint Genome Institute (JGI-PGF)"/>
            <person name="Walter F."/>
            <person name="Albersmeier A."/>
            <person name="Kalinowski J."/>
            <person name="Ruckert C."/>
        </authorList>
    </citation>
    <scope>NUCLEOTIDE SEQUENCE</scope>
    <source>
        <strain evidence="3">CGMCC 1.15425</strain>
    </source>
</reference>
<protein>
    <submittedName>
        <fullName evidence="3">Inositol monophosphatase</fullName>
    </submittedName>
</protein>
<dbReference type="RefSeq" id="WP_068813117.1">
    <property type="nucleotide sequence ID" value="NZ_BMIY01000005.1"/>
</dbReference>
<dbReference type="Pfam" id="PF00459">
    <property type="entry name" value="Inositol_P"/>
    <property type="match status" value="1"/>
</dbReference>
<sequence>MHPVINIALRAARSAAEQISHQVDRLDRVNVVEDNANGLLTSMDLDAERSILYHLQKAYPDYSVFSRATGLTAGSDTDNTWLIDPLAGNRNYIRGNPGFCVSLALKTRNVISHAIVINPSSGQEFTASRGNGAQLNGSRIRVGQRRSIDKGLSAIDVDSQNGAETAIALQSALLQAGSDIRVSGCPALDMVYSAAGRIDAGWCVAQHEATLAAAKLILQESGALLSDPAGNPITTGSKELLYGSPKCFKELIQLRQQIQKQ</sequence>
<dbReference type="Gene3D" id="3.30.540.10">
    <property type="entry name" value="Fructose-1,6-Bisphosphatase, subunit A, domain 1"/>
    <property type="match status" value="1"/>
</dbReference>
<comment type="caution">
    <text evidence="3">The sequence shown here is derived from an EMBL/GenBank/DDBJ whole genome shotgun (WGS) entry which is preliminary data.</text>
</comment>
<dbReference type="PRINTS" id="PR00377">
    <property type="entry name" value="IMPHPHTASES"/>
</dbReference>
<keyword evidence="2" id="KW-0460">Magnesium</keyword>
<keyword evidence="2" id="KW-0479">Metal-binding</keyword>
<evidence type="ECO:0000256" key="1">
    <source>
        <dbReference type="ARBA" id="ARBA00009759"/>
    </source>
</evidence>
<proteinExistence type="inferred from homology"/>
<dbReference type="GO" id="GO:0008934">
    <property type="term" value="F:inositol monophosphate 1-phosphatase activity"/>
    <property type="evidence" value="ECO:0007669"/>
    <property type="project" value="TreeGrafter"/>
</dbReference>
<evidence type="ECO:0000313" key="3">
    <source>
        <dbReference type="EMBL" id="GGG57539.1"/>
    </source>
</evidence>
<dbReference type="GO" id="GO:0046872">
    <property type="term" value="F:metal ion binding"/>
    <property type="evidence" value="ECO:0007669"/>
    <property type="project" value="UniProtKB-KW"/>
</dbReference>
<feature type="binding site" evidence="2">
    <location>
        <position position="86"/>
    </location>
    <ligand>
        <name>Mg(2+)</name>
        <dbReference type="ChEBI" id="CHEBI:18420"/>
        <label>1</label>
        <note>catalytic</note>
    </ligand>
</feature>
<dbReference type="InterPro" id="IPR000760">
    <property type="entry name" value="Inositol_monophosphatase-like"/>
</dbReference>
<gene>
    <name evidence="3" type="ORF">GCM10011403_13500</name>
</gene>
<dbReference type="AlphaFoldDB" id="A0A917GUF8"/>
<comment type="cofactor">
    <cofactor evidence="2">
        <name>Mg(2+)</name>
        <dbReference type="ChEBI" id="CHEBI:18420"/>
    </cofactor>
</comment>
<dbReference type="OrthoDB" id="9785695at2"/>
<evidence type="ECO:0000256" key="2">
    <source>
        <dbReference type="PIRSR" id="PIRSR600760-2"/>
    </source>
</evidence>
<dbReference type="PANTHER" id="PTHR20854">
    <property type="entry name" value="INOSITOL MONOPHOSPHATASE"/>
    <property type="match status" value="1"/>
</dbReference>
<dbReference type="Gene3D" id="3.40.190.80">
    <property type="match status" value="1"/>
</dbReference>
<dbReference type="Proteomes" id="UP000627715">
    <property type="component" value="Unassembled WGS sequence"/>
</dbReference>
<dbReference type="GO" id="GO:0006020">
    <property type="term" value="P:inositol metabolic process"/>
    <property type="evidence" value="ECO:0007669"/>
    <property type="project" value="TreeGrafter"/>
</dbReference>
<comment type="similarity">
    <text evidence="1">Belongs to the inositol monophosphatase superfamily.</text>
</comment>
<dbReference type="SUPFAM" id="SSF56655">
    <property type="entry name" value="Carbohydrate phosphatase"/>
    <property type="match status" value="1"/>
</dbReference>
<dbReference type="EMBL" id="BMIY01000005">
    <property type="protein sequence ID" value="GGG57539.1"/>
    <property type="molecule type" value="Genomic_DNA"/>
</dbReference>
<name>A0A917GUF8_9GAMM</name>
<organism evidence="3 4">
    <name type="scientific">Pseudohongiella nitratireducens</name>
    <dbReference type="NCBI Taxonomy" id="1768907"/>
    <lineage>
        <taxon>Bacteria</taxon>
        <taxon>Pseudomonadati</taxon>
        <taxon>Pseudomonadota</taxon>
        <taxon>Gammaproteobacteria</taxon>
        <taxon>Pseudomonadales</taxon>
        <taxon>Pseudohongiellaceae</taxon>
        <taxon>Pseudohongiella</taxon>
    </lineage>
</organism>
<dbReference type="PANTHER" id="PTHR20854:SF4">
    <property type="entry name" value="INOSITOL-1-MONOPHOSPHATASE-RELATED"/>
    <property type="match status" value="1"/>
</dbReference>
<feature type="binding site" evidence="2">
    <location>
        <position position="84"/>
    </location>
    <ligand>
        <name>Mg(2+)</name>
        <dbReference type="ChEBI" id="CHEBI:18420"/>
        <label>1</label>
        <note>catalytic</note>
    </ligand>
</feature>